<keyword evidence="6" id="KW-0175">Coiled coil</keyword>
<dbReference type="InterPro" id="IPR007221">
    <property type="entry name" value="MreC"/>
</dbReference>
<comment type="function">
    <text evidence="5">Involved in formation and maintenance of cell shape.</text>
</comment>
<evidence type="ECO:0000256" key="5">
    <source>
        <dbReference type="PIRNR" id="PIRNR038471"/>
    </source>
</evidence>
<feature type="domain" description="Rod shape-determining protein MreC beta-barrel core" evidence="8">
    <location>
        <begin position="121"/>
        <end position="275"/>
    </location>
</feature>
<evidence type="ECO:0000256" key="2">
    <source>
        <dbReference type="ARBA" id="ARBA00013855"/>
    </source>
</evidence>
<dbReference type="RefSeq" id="WP_382360667.1">
    <property type="nucleotide sequence ID" value="NZ_JBHTGR010000057.1"/>
</dbReference>
<dbReference type="PIRSF" id="PIRSF038471">
    <property type="entry name" value="MreC"/>
    <property type="match status" value="1"/>
</dbReference>
<evidence type="ECO:0000256" key="4">
    <source>
        <dbReference type="ARBA" id="ARBA00032089"/>
    </source>
</evidence>
<keyword evidence="3 5" id="KW-0133">Cell shape</keyword>
<dbReference type="NCBIfam" id="TIGR00219">
    <property type="entry name" value="mreC"/>
    <property type="match status" value="1"/>
</dbReference>
<reference evidence="10" key="1">
    <citation type="journal article" date="2019" name="Int. J. Syst. Evol. Microbiol.">
        <title>The Global Catalogue of Microorganisms (GCM) 10K type strain sequencing project: providing services to taxonomists for standard genome sequencing and annotation.</title>
        <authorList>
            <consortium name="The Broad Institute Genomics Platform"/>
            <consortium name="The Broad Institute Genome Sequencing Center for Infectious Disease"/>
            <person name="Wu L."/>
            <person name="Ma J."/>
        </authorList>
    </citation>
    <scope>NUCLEOTIDE SEQUENCE [LARGE SCALE GENOMIC DNA]</scope>
    <source>
        <strain evidence="10">JCM 30234</strain>
    </source>
</reference>
<keyword evidence="10" id="KW-1185">Reference proteome</keyword>
<dbReference type="InterPro" id="IPR042175">
    <property type="entry name" value="Cell/Rod_MreC_2"/>
</dbReference>
<sequence length="293" mass="33176">MKFLRRRRLFILLIGIIVLVALIGYSLQDREKTTAEQFINDAAGWVQNVIYIPIDYVAGIFKNIGDIQDTYEENKVLREKVAEYESLKYDAQELKEENEQLRKTLEKTETIRKYNPVQASVIARSPERWVDQITINKGKQDGVEENMAVITAEGMVGKVESPSKFTSTVKLLTGFDEYNRISATVSREDSDDVFGMIEGYDTEAGHLLFRIIEESDQDLKEGEKVYSSGMGGVFPSGLPIGEVQEVKPDQYGLTRMAFVDPVADMYDIDNVIVVEREQTASDDQKEKGKDESS</sequence>
<evidence type="ECO:0000256" key="3">
    <source>
        <dbReference type="ARBA" id="ARBA00022960"/>
    </source>
</evidence>
<proteinExistence type="inferred from homology"/>
<evidence type="ECO:0000256" key="1">
    <source>
        <dbReference type="ARBA" id="ARBA00009369"/>
    </source>
</evidence>
<gene>
    <name evidence="9" type="primary">mreC</name>
    <name evidence="9" type="ORF">ACFQU8_12305</name>
</gene>
<evidence type="ECO:0000256" key="6">
    <source>
        <dbReference type="SAM" id="Coils"/>
    </source>
</evidence>
<dbReference type="Proteomes" id="UP001596620">
    <property type="component" value="Unassembled WGS sequence"/>
</dbReference>
<name>A0ABW2UZJ1_9BACI</name>
<protein>
    <recommendedName>
        <fullName evidence="2 5">Cell shape-determining protein MreC</fullName>
    </recommendedName>
    <alternativeName>
        <fullName evidence="4 5">Cell shape protein MreC</fullName>
    </alternativeName>
</protein>
<evidence type="ECO:0000313" key="10">
    <source>
        <dbReference type="Proteomes" id="UP001596620"/>
    </source>
</evidence>
<dbReference type="Pfam" id="PF04085">
    <property type="entry name" value="MreC"/>
    <property type="match status" value="1"/>
</dbReference>
<comment type="similarity">
    <text evidence="1 5">Belongs to the MreC family.</text>
</comment>
<keyword evidence="7" id="KW-1133">Transmembrane helix</keyword>
<feature type="transmembrane region" description="Helical" evidence="7">
    <location>
        <begin position="9"/>
        <end position="27"/>
    </location>
</feature>
<dbReference type="EMBL" id="JBHTGR010000057">
    <property type="protein sequence ID" value="MFC7747969.1"/>
    <property type="molecule type" value="Genomic_DNA"/>
</dbReference>
<dbReference type="PANTHER" id="PTHR34138">
    <property type="entry name" value="CELL SHAPE-DETERMINING PROTEIN MREC"/>
    <property type="match status" value="1"/>
</dbReference>
<evidence type="ECO:0000259" key="8">
    <source>
        <dbReference type="Pfam" id="PF04085"/>
    </source>
</evidence>
<comment type="caution">
    <text evidence="9">The sequence shown here is derived from an EMBL/GenBank/DDBJ whole genome shotgun (WGS) entry which is preliminary data.</text>
</comment>
<dbReference type="InterPro" id="IPR042177">
    <property type="entry name" value="Cell/Rod_1"/>
</dbReference>
<keyword evidence="7" id="KW-0472">Membrane</keyword>
<dbReference type="InterPro" id="IPR055342">
    <property type="entry name" value="MreC_beta-barrel_core"/>
</dbReference>
<accession>A0ABW2UZJ1</accession>
<evidence type="ECO:0000256" key="7">
    <source>
        <dbReference type="SAM" id="Phobius"/>
    </source>
</evidence>
<dbReference type="Gene3D" id="2.40.10.350">
    <property type="entry name" value="Rod shape-determining protein MreC, domain 2"/>
    <property type="match status" value="1"/>
</dbReference>
<dbReference type="PANTHER" id="PTHR34138:SF1">
    <property type="entry name" value="CELL SHAPE-DETERMINING PROTEIN MREC"/>
    <property type="match status" value="1"/>
</dbReference>
<dbReference type="Gene3D" id="2.40.10.340">
    <property type="entry name" value="Rod shape-determining protein MreC, domain 1"/>
    <property type="match status" value="1"/>
</dbReference>
<evidence type="ECO:0000313" key="9">
    <source>
        <dbReference type="EMBL" id="MFC7747969.1"/>
    </source>
</evidence>
<keyword evidence="7" id="KW-0812">Transmembrane</keyword>
<feature type="coiled-coil region" evidence="6">
    <location>
        <begin position="67"/>
        <end position="111"/>
    </location>
</feature>
<organism evidence="9 10">
    <name type="scientific">Lentibacillus kimchii</name>
    <dbReference type="NCBI Taxonomy" id="1542911"/>
    <lineage>
        <taxon>Bacteria</taxon>
        <taxon>Bacillati</taxon>
        <taxon>Bacillota</taxon>
        <taxon>Bacilli</taxon>
        <taxon>Bacillales</taxon>
        <taxon>Bacillaceae</taxon>
        <taxon>Lentibacillus</taxon>
    </lineage>
</organism>